<dbReference type="Proteomes" id="UP000647587">
    <property type="component" value="Unassembled WGS sequence"/>
</dbReference>
<dbReference type="InterPro" id="IPR036249">
    <property type="entry name" value="Thioredoxin-like_sf"/>
</dbReference>
<comment type="caution">
    <text evidence="1">The sequence shown here is derived from an EMBL/GenBank/DDBJ whole genome shotgun (WGS) entry which is preliminary data.</text>
</comment>
<organism evidence="1 2">
    <name type="scientific">Deinococcus malanensis</name>
    <dbReference type="NCBI Taxonomy" id="1706855"/>
    <lineage>
        <taxon>Bacteria</taxon>
        <taxon>Thermotogati</taxon>
        <taxon>Deinococcota</taxon>
        <taxon>Deinococci</taxon>
        <taxon>Deinococcales</taxon>
        <taxon>Deinococcaceae</taxon>
        <taxon>Deinococcus</taxon>
    </lineage>
</organism>
<dbReference type="RefSeq" id="WP_189004684.1">
    <property type="nucleotide sequence ID" value="NZ_BMPP01000002.1"/>
</dbReference>
<evidence type="ECO:0000313" key="2">
    <source>
        <dbReference type="Proteomes" id="UP000647587"/>
    </source>
</evidence>
<reference evidence="2" key="1">
    <citation type="journal article" date="2019" name="Int. J. Syst. Evol. Microbiol.">
        <title>The Global Catalogue of Microorganisms (GCM) 10K type strain sequencing project: providing services to taxonomists for standard genome sequencing and annotation.</title>
        <authorList>
            <consortium name="The Broad Institute Genomics Platform"/>
            <consortium name="The Broad Institute Genome Sequencing Center for Infectious Disease"/>
            <person name="Wu L."/>
            <person name="Ma J."/>
        </authorList>
    </citation>
    <scope>NUCLEOTIDE SEQUENCE [LARGE SCALE GENOMIC DNA]</scope>
    <source>
        <strain evidence="2">JCM 30331</strain>
    </source>
</reference>
<accession>A0ABQ2EQR8</accession>
<name>A0ABQ2EQR8_9DEIO</name>
<keyword evidence="2" id="KW-1185">Reference proteome</keyword>
<evidence type="ECO:0000313" key="1">
    <source>
        <dbReference type="EMBL" id="GGK16618.1"/>
    </source>
</evidence>
<proteinExistence type="predicted"/>
<evidence type="ECO:0008006" key="3">
    <source>
        <dbReference type="Google" id="ProtNLM"/>
    </source>
</evidence>
<dbReference type="SUPFAM" id="SSF52833">
    <property type="entry name" value="Thioredoxin-like"/>
    <property type="match status" value="1"/>
</dbReference>
<gene>
    <name evidence="1" type="ORF">GCM10008955_07530</name>
</gene>
<sequence>MLAKLHCALRRNPEQMPVQIRLPRFLGPLMDQLVAASGPRPGETIPPPPSLNLTRRTLLYFKAEACVGCDQIDLFIGRLAATAGVDLRVIDARRGTLPDHAYGEQLVLDRGAELRRQYRVRVFPTLVLTSVAGKIEGALVGGPKDEAQISARLGLT</sequence>
<dbReference type="Gene3D" id="3.40.30.10">
    <property type="entry name" value="Glutaredoxin"/>
    <property type="match status" value="1"/>
</dbReference>
<protein>
    <recommendedName>
        <fullName evidence="3">Thioredoxin-like fold domain-containing protein</fullName>
    </recommendedName>
</protein>
<dbReference type="EMBL" id="BMPP01000002">
    <property type="protein sequence ID" value="GGK16618.1"/>
    <property type="molecule type" value="Genomic_DNA"/>
</dbReference>